<dbReference type="Gene3D" id="2.60.40.10">
    <property type="entry name" value="Immunoglobulins"/>
    <property type="match status" value="1"/>
</dbReference>
<dbReference type="Proteomes" id="UP000231453">
    <property type="component" value="Unassembled WGS sequence"/>
</dbReference>
<evidence type="ECO:0000313" key="4">
    <source>
        <dbReference type="Proteomes" id="UP000231453"/>
    </source>
</evidence>
<keyword evidence="1" id="KW-1133">Transmembrane helix</keyword>
<accession>A0A2M7VBW6</accession>
<dbReference type="InterPro" id="IPR011635">
    <property type="entry name" value="CARDB"/>
</dbReference>
<evidence type="ECO:0000256" key="1">
    <source>
        <dbReference type="SAM" id="Phobius"/>
    </source>
</evidence>
<feature type="transmembrane region" description="Helical" evidence="1">
    <location>
        <begin position="18"/>
        <end position="37"/>
    </location>
</feature>
<name>A0A2M7VBW6_9BACT</name>
<dbReference type="InterPro" id="IPR013783">
    <property type="entry name" value="Ig-like_fold"/>
</dbReference>
<evidence type="ECO:0000313" key="3">
    <source>
        <dbReference type="EMBL" id="PIZ96761.1"/>
    </source>
</evidence>
<dbReference type="EMBL" id="PFPL01000007">
    <property type="protein sequence ID" value="PIZ96761.1"/>
    <property type="molecule type" value="Genomic_DNA"/>
</dbReference>
<dbReference type="AlphaFoldDB" id="A0A2M7VBW6"/>
<evidence type="ECO:0000259" key="2">
    <source>
        <dbReference type="Pfam" id="PF07705"/>
    </source>
</evidence>
<organism evidence="3 4">
    <name type="scientific">Candidatus Magasanikbacteria bacterium CG_4_10_14_0_2_um_filter_33_14</name>
    <dbReference type="NCBI Taxonomy" id="1974636"/>
    <lineage>
        <taxon>Bacteria</taxon>
        <taxon>Candidatus Magasanikiibacteriota</taxon>
    </lineage>
</organism>
<keyword evidence="1" id="KW-0812">Transmembrane</keyword>
<sequence>MDEQNTQVQTRSAIKTKMAIAVGFLGLAALAAGFVGLRMKSLQPDLAYNTSSDTTDGKLNKFSVTLKNTGKANVTSPFVLNIKLGDGTNIVKSLKVLNPLSSSRRSNYENLESDNGSFDILVKNYRLRPGQSNTITYWFVLPSDYNSEVLPVVYTWDTTNAVTESNESNRVKQQFNIQNRGFLKEDGFGGGSGAADYGYGYSYDYEYGYAYSTGEQYWCLNLQKQCYASSPGDTTCDGRLYPSQASCFQTSATYDWMPVEGEKGIYYILVTSTPSYGYGY</sequence>
<proteinExistence type="predicted"/>
<reference evidence="4" key="1">
    <citation type="submission" date="2017-09" db="EMBL/GenBank/DDBJ databases">
        <title>Depth-based differentiation of microbial function through sediment-hosted aquifers and enrichment of novel symbionts in the deep terrestrial subsurface.</title>
        <authorList>
            <person name="Probst A.J."/>
            <person name="Ladd B."/>
            <person name="Jarett J.K."/>
            <person name="Geller-Mcgrath D.E."/>
            <person name="Sieber C.M.K."/>
            <person name="Emerson J.B."/>
            <person name="Anantharaman K."/>
            <person name="Thomas B.C."/>
            <person name="Malmstrom R."/>
            <person name="Stieglmeier M."/>
            <person name="Klingl A."/>
            <person name="Woyke T."/>
            <person name="Ryan C.M."/>
            <person name="Banfield J.F."/>
        </authorList>
    </citation>
    <scope>NUCLEOTIDE SEQUENCE [LARGE SCALE GENOMIC DNA]</scope>
</reference>
<protein>
    <recommendedName>
        <fullName evidence="2">CARDB domain-containing protein</fullName>
    </recommendedName>
</protein>
<comment type="caution">
    <text evidence="3">The sequence shown here is derived from an EMBL/GenBank/DDBJ whole genome shotgun (WGS) entry which is preliminary data.</text>
</comment>
<gene>
    <name evidence="3" type="ORF">COX80_00485</name>
</gene>
<feature type="domain" description="CARDB" evidence="2">
    <location>
        <begin position="44"/>
        <end position="172"/>
    </location>
</feature>
<keyword evidence="1" id="KW-0472">Membrane</keyword>
<dbReference type="Pfam" id="PF07705">
    <property type="entry name" value="CARDB"/>
    <property type="match status" value="1"/>
</dbReference>